<dbReference type="AlphaFoldDB" id="A0A915EKE4"/>
<sequence length="97" mass="11275">MPKLIYYAPPITLHLRDKRSFGRKPLVGSAIISNFSRFIQKDKPSAQTSAKESNWKSYEEIMFEEDKILQKELFDFDINGQSDRQDIFSEQSSVLKA</sequence>
<proteinExistence type="predicted"/>
<protein>
    <submittedName>
        <fullName evidence="2">Uncharacterized protein</fullName>
    </submittedName>
</protein>
<organism evidence="1 2">
    <name type="scientific">Ditylenchus dipsaci</name>
    <dbReference type="NCBI Taxonomy" id="166011"/>
    <lineage>
        <taxon>Eukaryota</taxon>
        <taxon>Metazoa</taxon>
        <taxon>Ecdysozoa</taxon>
        <taxon>Nematoda</taxon>
        <taxon>Chromadorea</taxon>
        <taxon>Rhabditida</taxon>
        <taxon>Tylenchina</taxon>
        <taxon>Tylenchomorpha</taxon>
        <taxon>Sphaerularioidea</taxon>
        <taxon>Anguinidae</taxon>
        <taxon>Anguininae</taxon>
        <taxon>Ditylenchus</taxon>
    </lineage>
</organism>
<dbReference type="Proteomes" id="UP000887574">
    <property type="component" value="Unplaced"/>
</dbReference>
<evidence type="ECO:0000313" key="2">
    <source>
        <dbReference type="WBParaSite" id="jg7674"/>
    </source>
</evidence>
<evidence type="ECO:0000313" key="1">
    <source>
        <dbReference type="Proteomes" id="UP000887574"/>
    </source>
</evidence>
<accession>A0A915EKE4</accession>
<dbReference type="WBParaSite" id="jg7674">
    <property type="protein sequence ID" value="jg7674"/>
    <property type="gene ID" value="jg7674"/>
</dbReference>
<reference evidence="2" key="1">
    <citation type="submission" date="2022-11" db="UniProtKB">
        <authorList>
            <consortium name="WormBaseParasite"/>
        </authorList>
    </citation>
    <scope>IDENTIFICATION</scope>
</reference>
<name>A0A915EKE4_9BILA</name>
<keyword evidence="1" id="KW-1185">Reference proteome</keyword>